<comment type="subcellular location">
    <subcellularLocation>
        <location evidence="1">Secreted</location>
    </subcellularLocation>
</comment>
<reference evidence="7 8" key="1">
    <citation type="submission" date="2023-01" db="EMBL/GenBank/DDBJ databases">
        <title>Analysis of 21 Apiospora genomes using comparative genomics revels a genus with tremendous synthesis potential of carbohydrate active enzymes and secondary metabolites.</title>
        <authorList>
            <person name="Sorensen T."/>
        </authorList>
    </citation>
    <scope>NUCLEOTIDE SEQUENCE [LARGE SCALE GENOMIC DNA]</scope>
    <source>
        <strain evidence="7 8">CBS 83171</strain>
    </source>
</reference>
<feature type="chain" id="PRO_5047207329" description="DUF7908 domain-containing protein" evidence="5">
    <location>
        <begin position="20"/>
        <end position="832"/>
    </location>
</feature>
<name>A0ABR1TKI7_9PEZI</name>
<comment type="caution">
    <text evidence="7">The sequence shown here is derived from an EMBL/GenBank/DDBJ whole genome shotgun (WGS) entry which is preliminary data.</text>
</comment>
<proteinExistence type="inferred from homology"/>
<dbReference type="Pfam" id="PF25485">
    <property type="entry name" value="DUF7908"/>
    <property type="match status" value="1"/>
</dbReference>
<dbReference type="InterPro" id="IPR057230">
    <property type="entry name" value="DUF7908"/>
</dbReference>
<evidence type="ECO:0000313" key="8">
    <source>
        <dbReference type="Proteomes" id="UP001446871"/>
    </source>
</evidence>
<keyword evidence="8" id="KW-1185">Reference proteome</keyword>
<protein>
    <recommendedName>
        <fullName evidence="6">DUF7908 domain-containing protein</fullName>
    </recommendedName>
</protein>
<feature type="signal peptide" evidence="5">
    <location>
        <begin position="1"/>
        <end position="19"/>
    </location>
</feature>
<dbReference type="EMBL" id="JAQQWM010000009">
    <property type="protein sequence ID" value="KAK8047102.1"/>
    <property type="molecule type" value="Genomic_DNA"/>
</dbReference>
<evidence type="ECO:0000256" key="4">
    <source>
        <dbReference type="SAM" id="MobiDB-lite"/>
    </source>
</evidence>
<feature type="compositionally biased region" description="Low complexity" evidence="4">
    <location>
        <begin position="439"/>
        <end position="463"/>
    </location>
</feature>
<gene>
    <name evidence="7" type="ORF">PG996_015166</name>
</gene>
<keyword evidence="3" id="KW-0964">Secreted</keyword>
<evidence type="ECO:0000256" key="1">
    <source>
        <dbReference type="ARBA" id="ARBA00004613"/>
    </source>
</evidence>
<evidence type="ECO:0000313" key="7">
    <source>
        <dbReference type="EMBL" id="KAK8047102.1"/>
    </source>
</evidence>
<dbReference type="PROSITE" id="PS51257">
    <property type="entry name" value="PROKAR_LIPOPROTEIN"/>
    <property type="match status" value="1"/>
</dbReference>
<sequence>MHRHGVLATLLSSLAGTLAASCYSDRCLKCMYPAAQNCYYLATNSLTSGVNCGEGCVADCTRHLAVTVTPPPVTITSTVTIDLQLAANVSPNGPESTDVDAAPDCQAIVGFPYWAAVCDTKKRFSSACSCIGASIITTATATTPTSIVIETILASPSILGPSRSFTSSVPISNGNSFPTETVSFIPNPIGAVSSTVPLFTPTGGPMLLAVVPAIPVPPTNKKRRLRGKGAKRQDVNGGFIDVEGTVETCSDGTPFNITTEGQLISDGRAVGTRFGDKFILLPPNYDVEDIYTSFVVVDSVLHWQNTAFDGGEAGFCQVGGSGQVYATFAERATWPPGCDSISIIVYRARQCRNGVIVPELPGDVISSTQSFSPTATVPSTADTETGTSNITFASAIGIVTESMIPLDGMTSTIDRGHSMETSIPARSTAGTTSTQSFDSTEVSNTTPTTSSSRIPSAASDLSSTTTPRSPELSSSSMGTFQAPVSTESSNTPSILMSGEETGVTASPTSVEASASSSSLFNGLTKLGSLTYMVSSGNMVTSLSLDLFTEIPMQVSTTSSASSSPSSLGPISSSQLDAVLGLCTDVFERHVPINVSPSIDINLLYIGPLQINAHQHQQYGGNERRLVGAGHHGIFGGIVFHFGKCFYSIIYFCKCCCIIIHNGIRNDQCDVDGRIVYRGVSNISPGALYLKDQNDGNTPAALWDLYLTTGRLVLSSSISSPPPLAPVLLPPHGSTSWVQLAGTNDIANDPITFAEMTCFLPASSSGTATDPVTGNLVSETPLECMATAPDTKQHYSHGFLPGAGGYIVILGDGFPNRGFQFKVGFGDTCDPPS</sequence>
<accession>A0ABR1TKI7</accession>
<dbReference type="Proteomes" id="UP001446871">
    <property type="component" value="Unassembled WGS sequence"/>
</dbReference>
<evidence type="ECO:0000256" key="3">
    <source>
        <dbReference type="ARBA" id="ARBA00022525"/>
    </source>
</evidence>
<feature type="compositionally biased region" description="Polar residues" evidence="4">
    <location>
        <begin position="421"/>
        <end position="438"/>
    </location>
</feature>
<feature type="domain" description="DUF7908" evidence="6">
    <location>
        <begin position="228"/>
        <end position="347"/>
    </location>
</feature>
<evidence type="ECO:0000256" key="5">
    <source>
        <dbReference type="SAM" id="SignalP"/>
    </source>
</evidence>
<evidence type="ECO:0000259" key="6">
    <source>
        <dbReference type="Pfam" id="PF25485"/>
    </source>
</evidence>
<evidence type="ECO:0000256" key="2">
    <source>
        <dbReference type="ARBA" id="ARBA00010968"/>
    </source>
</evidence>
<feature type="compositionally biased region" description="Polar residues" evidence="4">
    <location>
        <begin position="464"/>
        <end position="494"/>
    </location>
</feature>
<feature type="region of interest" description="Disordered" evidence="4">
    <location>
        <begin position="421"/>
        <end position="508"/>
    </location>
</feature>
<organism evidence="7 8">
    <name type="scientific">Apiospora saccharicola</name>
    <dbReference type="NCBI Taxonomy" id="335842"/>
    <lineage>
        <taxon>Eukaryota</taxon>
        <taxon>Fungi</taxon>
        <taxon>Dikarya</taxon>
        <taxon>Ascomycota</taxon>
        <taxon>Pezizomycotina</taxon>
        <taxon>Sordariomycetes</taxon>
        <taxon>Xylariomycetidae</taxon>
        <taxon>Amphisphaeriales</taxon>
        <taxon>Apiosporaceae</taxon>
        <taxon>Apiospora</taxon>
    </lineage>
</organism>
<dbReference type="InterPro" id="IPR002012">
    <property type="entry name" value="GnRH"/>
</dbReference>
<keyword evidence="5" id="KW-0732">Signal</keyword>
<dbReference type="PROSITE" id="PS00473">
    <property type="entry name" value="GNRH"/>
    <property type="match status" value="1"/>
</dbReference>
<comment type="similarity">
    <text evidence="2">Belongs to the GnRH family.</text>
</comment>